<feature type="signal peptide" evidence="1">
    <location>
        <begin position="1"/>
        <end position="25"/>
    </location>
</feature>
<dbReference type="AlphaFoldDB" id="A0A433S9N7"/>
<evidence type="ECO:0000256" key="1">
    <source>
        <dbReference type="SAM" id="SignalP"/>
    </source>
</evidence>
<gene>
    <name evidence="2" type="ORF">CUZ56_03023</name>
</gene>
<evidence type="ECO:0000313" key="2">
    <source>
        <dbReference type="EMBL" id="RUS65441.1"/>
    </source>
</evidence>
<protein>
    <submittedName>
        <fullName evidence="2">Uncharacterized protein</fullName>
    </submittedName>
</protein>
<reference evidence="2 3" key="1">
    <citation type="submission" date="2018-01" db="EMBL/GenBank/DDBJ databases">
        <title>Saezia sanguinis gen. nov., sp. nov., in the order Burkholderiales isolated from human blood.</title>
        <authorList>
            <person name="Medina-Pascual M.J."/>
            <person name="Valdezate S."/>
            <person name="Monzon S."/>
            <person name="Cuesta I."/>
            <person name="Carrasco G."/>
            <person name="Villalon P."/>
            <person name="Saez-Nieto J.A."/>
        </authorList>
    </citation>
    <scope>NUCLEOTIDE SEQUENCE [LARGE SCALE GENOMIC DNA]</scope>
    <source>
        <strain evidence="2 3">CNM695-12</strain>
    </source>
</reference>
<evidence type="ECO:0000313" key="3">
    <source>
        <dbReference type="Proteomes" id="UP000286947"/>
    </source>
</evidence>
<dbReference type="EMBL" id="PQSP01000013">
    <property type="protein sequence ID" value="RUS65441.1"/>
    <property type="molecule type" value="Genomic_DNA"/>
</dbReference>
<proteinExistence type="predicted"/>
<organism evidence="2 3">
    <name type="scientific">Saezia sanguinis</name>
    <dbReference type="NCBI Taxonomy" id="1965230"/>
    <lineage>
        <taxon>Bacteria</taxon>
        <taxon>Pseudomonadati</taxon>
        <taxon>Pseudomonadota</taxon>
        <taxon>Betaproteobacteria</taxon>
        <taxon>Burkholderiales</taxon>
        <taxon>Saeziaceae</taxon>
        <taxon>Saezia</taxon>
    </lineage>
</organism>
<name>A0A433S9N7_9BURK</name>
<accession>A0A433S9N7</accession>
<feature type="chain" id="PRO_5019568393" evidence="1">
    <location>
        <begin position="26"/>
        <end position="150"/>
    </location>
</feature>
<dbReference type="Proteomes" id="UP000286947">
    <property type="component" value="Unassembled WGS sequence"/>
</dbReference>
<sequence precursor="true">MMMKKVKAIVCGLILATAGVTSVYAGPYADRMGQCLVQKTTPQDRMALMQWFFSAMAAHPNLKGVANISDKQAQSYDQNVAKLLMRLLTQDCRAEVKEAVSREGNTAMQGSFQVLGQVAAVDLMQSPDVQKRMMGFTQYLDEKKLEDVMK</sequence>
<keyword evidence="1" id="KW-0732">Signal</keyword>
<keyword evidence="3" id="KW-1185">Reference proteome</keyword>
<comment type="caution">
    <text evidence="2">The sequence shown here is derived from an EMBL/GenBank/DDBJ whole genome shotgun (WGS) entry which is preliminary data.</text>
</comment>